<dbReference type="InterPro" id="IPR045233">
    <property type="entry name" value="GMPPB_N"/>
</dbReference>
<dbReference type="InterPro" id="IPR056729">
    <property type="entry name" value="GMPPB_C"/>
</dbReference>
<comment type="similarity">
    <text evidence="2">Belongs to the transferase hexapeptide repeat family.</text>
</comment>
<evidence type="ECO:0000256" key="2">
    <source>
        <dbReference type="ARBA" id="ARBA00007274"/>
    </source>
</evidence>
<dbReference type="Proteomes" id="UP001279410">
    <property type="component" value="Unassembled WGS sequence"/>
</dbReference>
<dbReference type="GO" id="GO:0004475">
    <property type="term" value="F:mannose-1-phosphate guanylyltransferase (GTP) activity"/>
    <property type="evidence" value="ECO:0007669"/>
    <property type="project" value="UniProtKB-EC"/>
</dbReference>
<dbReference type="InterPro" id="IPR029044">
    <property type="entry name" value="Nucleotide-diphossugar_trans"/>
</dbReference>
<feature type="region of interest" description="Disordered" evidence="8">
    <location>
        <begin position="80"/>
        <end position="103"/>
    </location>
</feature>
<comment type="pathway">
    <text evidence="1">Nucleotide-sugar biosynthesis; GDP-alpha-D-mannose biosynthesis; GDP-alpha-D-mannose from alpha-D-mannose 1-phosphate (GTP route): step 1/1.</text>
</comment>
<dbReference type="CDD" id="cd06425">
    <property type="entry name" value="M1P_guanylylT_B_like_N"/>
    <property type="match status" value="1"/>
</dbReference>
<dbReference type="InterPro" id="IPR050486">
    <property type="entry name" value="Mannose-1P_guanyltransferase"/>
</dbReference>
<evidence type="ECO:0000256" key="7">
    <source>
        <dbReference type="ARBA" id="ARBA00023134"/>
    </source>
</evidence>
<protein>
    <recommendedName>
        <fullName evidence="3">mannose-1-phosphate guanylyltransferase</fullName>
        <ecNumber evidence="3">2.7.7.13</ecNumber>
    </recommendedName>
</protein>
<dbReference type="Pfam" id="PF00483">
    <property type="entry name" value="NTP_transferase"/>
    <property type="match status" value="1"/>
</dbReference>
<dbReference type="FunFam" id="3.90.550.10:FF:000013">
    <property type="entry name" value="mannose-1-phosphate guanyltransferase beta"/>
    <property type="match status" value="1"/>
</dbReference>
<dbReference type="Pfam" id="PF21171">
    <property type="entry name" value="PDE12-like_N"/>
    <property type="match status" value="1"/>
</dbReference>
<dbReference type="InterPro" id="IPR036691">
    <property type="entry name" value="Endo/exonu/phosph_ase_sf"/>
</dbReference>
<dbReference type="AlphaFoldDB" id="A0AAD3R7U5"/>
<dbReference type="PANTHER" id="PTHR22572">
    <property type="entry name" value="SUGAR-1-PHOSPHATE GUANYL TRANSFERASE"/>
    <property type="match status" value="1"/>
</dbReference>
<dbReference type="Gene3D" id="2.160.10.10">
    <property type="entry name" value="Hexapeptide repeat proteins"/>
    <property type="match status" value="1"/>
</dbReference>
<dbReference type="GO" id="GO:0009298">
    <property type="term" value="P:GDP-mannose biosynthetic process"/>
    <property type="evidence" value="ECO:0007669"/>
    <property type="project" value="InterPro"/>
</dbReference>
<dbReference type="InterPro" id="IPR048821">
    <property type="entry name" value="PDE12-like_N"/>
</dbReference>
<evidence type="ECO:0000256" key="4">
    <source>
        <dbReference type="ARBA" id="ARBA00022679"/>
    </source>
</evidence>
<evidence type="ECO:0000256" key="8">
    <source>
        <dbReference type="SAM" id="MobiDB-lite"/>
    </source>
</evidence>
<dbReference type="InterPro" id="IPR018357">
    <property type="entry name" value="Hexapep_transf_CS"/>
</dbReference>
<keyword evidence="13" id="KW-1185">Reference proteome</keyword>
<feature type="domain" description="Mannose-1-phosphate guanyltransferase C-terminal" evidence="11">
    <location>
        <begin position="704"/>
        <end position="812"/>
    </location>
</feature>
<feature type="compositionally biased region" description="Basic residues" evidence="8">
    <location>
        <begin position="85"/>
        <end position="95"/>
    </location>
</feature>
<dbReference type="SUPFAM" id="SSF56219">
    <property type="entry name" value="DNase I-like"/>
    <property type="match status" value="1"/>
</dbReference>
<dbReference type="PROSITE" id="PS00101">
    <property type="entry name" value="HEXAPEP_TRANSFERASES"/>
    <property type="match status" value="1"/>
</dbReference>
<accession>A0AAD3R7U5</accession>
<feature type="domain" description="Nucleotidyl transferase" evidence="9">
    <location>
        <begin position="466"/>
        <end position="686"/>
    </location>
</feature>
<dbReference type="SUPFAM" id="SSF53448">
    <property type="entry name" value="Nucleotide-diphospho-sugar transferases"/>
    <property type="match status" value="1"/>
</dbReference>
<organism evidence="12 13">
    <name type="scientific">Lates japonicus</name>
    <name type="common">Japanese lates</name>
    <dbReference type="NCBI Taxonomy" id="270547"/>
    <lineage>
        <taxon>Eukaryota</taxon>
        <taxon>Metazoa</taxon>
        <taxon>Chordata</taxon>
        <taxon>Craniata</taxon>
        <taxon>Vertebrata</taxon>
        <taxon>Euteleostomi</taxon>
        <taxon>Actinopterygii</taxon>
        <taxon>Neopterygii</taxon>
        <taxon>Teleostei</taxon>
        <taxon>Neoteleostei</taxon>
        <taxon>Acanthomorphata</taxon>
        <taxon>Carangaria</taxon>
        <taxon>Carangaria incertae sedis</taxon>
        <taxon>Centropomidae</taxon>
        <taxon>Lates</taxon>
    </lineage>
</organism>
<dbReference type="Pfam" id="PF25087">
    <property type="entry name" value="GMPPB_C"/>
    <property type="match status" value="1"/>
</dbReference>
<evidence type="ECO:0000313" key="13">
    <source>
        <dbReference type="Proteomes" id="UP001279410"/>
    </source>
</evidence>
<dbReference type="Gene3D" id="3.60.10.10">
    <property type="entry name" value="Endonuclease/exonuclease/phosphatase"/>
    <property type="match status" value="1"/>
</dbReference>
<keyword evidence="7" id="KW-0342">GTP-binding</keyword>
<dbReference type="EMBL" id="BRZM01000032">
    <property type="protein sequence ID" value="GLD58125.1"/>
    <property type="molecule type" value="Genomic_DNA"/>
</dbReference>
<keyword evidence="6" id="KW-0547">Nucleotide-binding</keyword>
<dbReference type="InterPro" id="IPR005835">
    <property type="entry name" value="NTP_transferase_dom"/>
</dbReference>
<gene>
    <name evidence="12" type="ORF">AKAME5_001027000</name>
</gene>
<keyword evidence="4" id="KW-0808">Transferase</keyword>
<evidence type="ECO:0000256" key="1">
    <source>
        <dbReference type="ARBA" id="ARBA00004823"/>
    </source>
</evidence>
<dbReference type="GO" id="GO:0005525">
    <property type="term" value="F:GTP binding"/>
    <property type="evidence" value="ECO:0007669"/>
    <property type="project" value="UniProtKB-KW"/>
</dbReference>
<evidence type="ECO:0000256" key="3">
    <source>
        <dbReference type="ARBA" id="ARBA00012387"/>
    </source>
</evidence>
<evidence type="ECO:0000259" key="11">
    <source>
        <dbReference type="Pfam" id="PF25087"/>
    </source>
</evidence>
<evidence type="ECO:0000256" key="5">
    <source>
        <dbReference type="ARBA" id="ARBA00022695"/>
    </source>
</evidence>
<name>A0AAD3R7U5_LATJO</name>
<feature type="domain" description="2',5'-phosphodiesterase 12-like N-terminal" evidence="10">
    <location>
        <begin position="146"/>
        <end position="249"/>
    </location>
</feature>
<evidence type="ECO:0000313" key="12">
    <source>
        <dbReference type="EMBL" id="GLD58125.1"/>
    </source>
</evidence>
<dbReference type="Gene3D" id="3.90.550.10">
    <property type="entry name" value="Spore Coat Polysaccharide Biosynthesis Protein SpsA, Chain A"/>
    <property type="match status" value="1"/>
</dbReference>
<evidence type="ECO:0000256" key="6">
    <source>
        <dbReference type="ARBA" id="ARBA00022741"/>
    </source>
</evidence>
<comment type="caution">
    <text evidence="12">The sequence shown here is derived from an EMBL/GenBank/DDBJ whole genome shotgun (WGS) entry which is preliminary data.</text>
</comment>
<evidence type="ECO:0000259" key="9">
    <source>
        <dbReference type="Pfam" id="PF00483"/>
    </source>
</evidence>
<proteinExistence type="inferred from homology"/>
<evidence type="ECO:0000259" key="10">
    <source>
        <dbReference type="Pfam" id="PF21171"/>
    </source>
</evidence>
<reference evidence="12" key="1">
    <citation type="submission" date="2022-08" db="EMBL/GenBank/DDBJ databases">
        <title>Genome sequencing of akame (Lates japonicus).</title>
        <authorList>
            <person name="Hashiguchi Y."/>
            <person name="Takahashi H."/>
        </authorList>
    </citation>
    <scope>NUCLEOTIDE SEQUENCE</scope>
    <source>
        <strain evidence="12">Kochi</strain>
    </source>
</reference>
<dbReference type="EC" id="2.7.7.13" evidence="3"/>
<keyword evidence="5" id="KW-0548">Nucleotidyltransferase</keyword>
<sequence length="813" mass="90308">MLKHLSAALSLLPRRLLSPSPRTLTRACRLLGRMELAVVRCLPGEPKLTISFSLDGSHRHMLRDQDEPVGKALARISNNAAKGQGKAKKSKKKKGQQPCDAPEPAAAKLFYDGDEVPETVLNSEAWRDGAVLQVGDVKYSVQRNAPTFTTAELPVAILAGFPVCPKLEVEFGDLEDCEYTWYKEETPNKSPEPAAEAPSQDAGWTQVGCGRVHVPSNQDIGCRLKLRCTPKDGSRSGLAKELVSVGAVEAGPGVCTFDNRHTYTAKQVEWPTVRVVSYNILADIYAQTELSKTVLYPYCAPYALQLDYRQNLIKKELAGYNADIICLQEVDKGVFVDSLTPALDAFGLDGVFRIKDKQHEGLATFYRRSKFRLLSSHDIMLGEALTSDPIHSELLERLSANNALKDKIVQRSTSLQVSVLEDLNKPGRKVCVANTHLYWHPKGGNVRLVQMGVALKHLSHESHRDRTRPLTLSVPKPLVEFCNKPILLHQVEALVKAGVDHVVLAVSYMSELLEREMRVQEQRLGIRISLSHEKEPLGTAGPLALARELLNVDNEPFFVLNSDVICDFPFKDLLQFHHNHGKEGTIVVTRVEEPSKYGVVVFETDSGRIHRFVEKPQVFVSNKINAGMYIFNPSMLSRIQLRPTSIEKEIFPVMAEEGQLYAMELQGFWMDIGQPKDFLTGMCMYLQSLRQHAPDRLRTGPGFLGNVLVDPTAQIGENCTIGPNVTIGAGVVVEDGVRIKRCTVLKGARVRSHSWLESCIVGWSSSVGQWVRMENVTVLGEDVIVNDELYLNGANVLPHKSINESVPEPRIIM</sequence>
<dbReference type="FunFam" id="2.160.10.10:FF:000018">
    <property type="entry name" value="Mannose-1-phosphate guanyltransferase beta"/>
    <property type="match status" value="1"/>
</dbReference>